<reference evidence="2 3" key="1">
    <citation type="submission" date="2023-07" db="EMBL/GenBank/DDBJ databases">
        <title>Comparative genomics of wheat-associated soil bacteria to identify genetic determinants of phenazine resistance.</title>
        <authorList>
            <person name="Mouncey N."/>
        </authorList>
    </citation>
    <scope>NUCLEOTIDE SEQUENCE [LARGE SCALE GENOMIC DNA]</scope>
    <source>
        <strain evidence="2 3">B2I6</strain>
    </source>
</reference>
<dbReference type="EMBL" id="JAUSWV010000002">
    <property type="protein sequence ID" value="MDQ0578661.1"/>
    <property type="molecule type" value="Genomic_DNA"/>
</dbReference>
<dbReference type="Proteomes" id="UP001230654">
    <property type="component" value="Unassembled WGS sequence"/>
</dbReference>
<keyword evidence="1" id="KW-0812">Transmembrane</keyword>
<protein>
    <submittedName>
        <fullName evidence="2">Uncharacterized protein</fullName>
    </submittedName>
</protein>
<accession>A0ABU0NHQ6</accession>
<name>A0ABU0NHQ6_STRRH</name>
<evidence type="ECO:0000256" key="1">
    <source>
        <dbReference type="SAM" id="Phobius"/>
    </source>
</evidence>
<keyword evidence="1" id="KW-1133">Transmembrane helix</keyword>
<evidence type="ECO:0000313" key="3">
    <source>
        <dbReference type="Proteomes" id="UP001230654"/>
    </source>
</evidence>
<gene>
    <name evidence="2" type="ORF">QF030_000839</name>
</gene>
<keyword evidence="1" id="KW-0472">Membrane</keyword>
<keyword evidence="3" id="KW-1185">Reference proteome</keyword>
<organism evidence="2 3">
    <name type="scientific">Streptomyces rishiriensis</name>
    <dbReference type="NCBI Taxonomy" id="68264"/>
    <lineage>
        <taxon>Bacteria</taxon>
        <taxon>Bacillati</taxon>
        <taxon>Actinomycetota</taxon>
        <taxon>Actinomycetes</taxon>
        <taxon>Kitasatosporales</taxon>
        <taxon>Streptomycetaceae</taxon>
        <taxon>Streptomyces</taxon>
    </lineage>
</organism>
<evidence type="ECO:0000313" key="2">
    <source>
        <dbReference type="EMBL" id="MDQ0578661.1"/>
    </source>
</evidence>
<sequence>MGKVVPLSSQRQQPSVFRMYPLWAAVVAAVLAFSLVGIAEVRDFGQHSVAAVAVAHVTLLQEAICPRGILPTPASDCAEGRVKILAGLAAVSVMAGVTLPPSALSDRAVPAG</sequence>
<feature type="transmembrane region" description="Helical" evidence="1">
    <location>
        <begin position="20"/>
        <end position="39"/>
    </location>
</feature>
<proteinExistence type="predicted"/>
<comment type="caution">
    <text evidence="2">The sequence shown here is derived from an EMBL/GenBank/DDBJ whole genome shotgun (WGS) entry which is preliminary data.</text>
</comment>